<organism evidence="4 5">
    <name type="scientific">Ectocarpus siliculosus</name>
    <name type="common">Brown alga</name>
    <name type="synonym">Conferva siliculosa</name>
    <dbReference type="NCBI Taxonomy" id="2880"/>
    <lineage>
        <taxon>Eukaryota</taxon>
        <taxon>Sar</taxon>
        <taxon>Stramenopiles</taxon>
        <taxon>Ochrophyta</taxon>
        <taxon>PX clade</taxon>
        <taxon>Phaeophyceae</taxon>
        <taxon>Ectocarpales</taxon>
        <taxon>Ectocarpaceae</taxon>
        <taxon>Ectocarpus</taxon>
    </lineage>
</organism>
<evidence type="ECO:0000256" key="1">
    <source>
        <dbReference type="ARBA" id="ARBA00007692"/>
    </source>
</evidence>
<dbReference type="OrthoDB" id="637682at2759"/>
<dbReference type="Pfam" id="PF02536">
    <property type="entry name" value="mTERF"/>
    <property type="match status" value="1"/>
</dbReference>
<feature type="region of interest" description="Disordered" evidence="3">
    <location>
        <begin position="400"/>
        <end position="454"/>
    </location>
</feature>
<evidence type="ECO:0000313" key="5">
    <source>
        <dbReference type="Proteomes" id="UP000002630"/>
    </source>
</evidence>
<comment type="similarity">
    <text evidence="1">Belongs to the mTERF family.</text>
</comment>
<dbReference type="InterPro" id="IPR038538">
    <property type="entry name" value="MTERF_sf"/>
</dbReference>
<gene>
    <name evidence="4" type="ORF">Esi_0014_0176</name>
</gene>
<feature type="region of interest" description="Disordered" evidence="3">
    <location>
        <begin position="470"/>
        <end position="531"/>
    </location>
</feature>
<dbReference type="InterPro" id="IPR003690">
    <property type="entry name" value="MTERF"/>
</dbReference>
<evidence type="ECO:0000256" key="2">
    <source>
        <dbReference type="ARBA" id="ARBA00022946"/>
    </source>
</evidence>
<reference evidence="4 5" key="1">
    <citation type="journal article" date="2010" name="Nature">
        <title>The Ectocarpus genome and the independent evolution of multicellularity in brown algae.</title>
        <authorList>
            <person name="Cock J.M."/>
            <person name="Sterck L."/>
            <person name="Rouze P."/>
            <person name="Scornet D."/>
            <person name="Allen A.E."/>
            <person name="Amoutzias G."/>
            <person name="Anthouard V."/>
            <person name="Artiguenave F."/>
            <person name="Aury J.M."/>
            <person name="Badger J.H."/>
            <person name="Beszteri B."/>
            <person name="Billiau K."/>
            <person name="Bonnet E."/>
            <person name="Bothwell J.H."/>
            <person name="Bowler C."/>
            <person name="Boyen C."/>
            <person name="Brownlee C."/>
            <person name="Carrano C.J."/>
            <person name="Charrier B."/>
            <person name="Cho G.Y."/>
            <person name="Coelho S.M."/>
            <person name="Collen J."/>
            <person name="Corre E."/>
            <person name="Da Silva C."/>
            <person name="Delage L."/>
            <person name="Delaroque N."/>
            <person name="Dittami S.M."/>
            <person name="Doulbeau S."/>
            <person name="Elias M."/>
            <person name="Farnham G."/>
            <person name="Gachon C.M."/>
            <person name="Gschloessl B."/>
            <person name="Heesch S."/>
            <person name="Jabbari K."/>
            <person name="Jubin C."/>
            <person name="Kawai H."/>
            <person name="Kimura K."/>
            <person name="Kloareg B."/>
            <person name="Kupper F.C."/>
            <person name="Lang D."/>
            <person name="Le Bail A."/>
            <person name="Leblanc C."/>
            <person name="Lerouge P."/>
            <person name="Lohr M."/>
            <person name="Lopez P.J."/>
            <person name="Martens C."/>
            <person name="Maumus F."/>
            <person name="Michel G."/>
            <person name="Miranda-Saavedra D."/>
            <person name="Morales J."/>
            <person name="Moreau H."/>
            <person name="Motomura T."/>
            <person name="Nagasato C."/>
            <person name="Napoli C.A."/>
            <person name="Nelson D.R."/>
            <person name="Nyvall-Collen P."/>
            <person name="Peters A.F."/>
            <person name="Pommier C."/>
            <person name="Potin P."/>
            <person name="Poulain J."/>
            <person name="Quesneville H."/>
            <person name="Read B."/>
            <person name="Rensing S.A."/>
            <person name="Ritter A."/>
            <person name="Rousvoal S."/>
            <person name="Samanta M."/>
            <person name="Samson G."/>
            <person name="Schroeder D.C."/>
            <person name="Segurens B."/>
            <person name="Strittmatter M."/>
            <person name="Tonon T."/>
            <person name="Tregear J.W."/>
            <person name="Valentin K."/>
            <person name="von Dassow P."/>
            <person name="Yamagishi T."/>
            <person name="Van de Peer Y."/>
            <person name="Wincker P."/>
        </authorList>
    </citation>
    <scope>NUCLEOTIDE SEQUENCE [LARGE SCALE GENOMIC DNA]</scope>
    <source>
        <strain evidence="5">Ec32 / CCAP1310/4</strain>
    </source>
</reference>
<name>D8LF09_ECTSI</name>
<dbReference type="Proteomes" id="UP000002630">
    <property type="component" value="Linkage Group LG11"/>
</dbReference>
<protein>
    <submittedName>
        <fullName evidence="4">Uncharacterized protein</fullName>
    </submittedName>
</protein>
<sequence length="531" mass="57383">MALNASSDAATSLAVAPTSNSASGYQITRPRWYNKAEVAIIVLLCQRLRMIDLKGVEHMLDAAPKFAKEDPRDVWQRALYLSKAAPGANFRTVIQRHPRTLLVPVHKMQHVLSLLSEAYPDANMARVVERIPSVLSRNTTRLEDNIAGLKKYAPEVNSAIFQAAPSMVYLPAHTVEEKVAALRACLPGIDLYNFLKGMPTALARSKQTVPRGMDQLRERFPSASNRELVRIVESAPSLVRMSGANGSLSIKVTKLQELFPSANVTKMVSRTPGIMYLDVDRTVRSKAMWIQQAVGLDQEGLDRLVEQGPWLLKAGWGPLARLEFAIEAGVATVDRPSTIFSLVRRSRLAFARAHHESYGSFLRKKLEEEAIELGGREGGGGGGEGGDLHHPLAWRAAAGNAVDGGRRVSRPVSPKKGSGPKAASATLGGKRTARLENAGATPGVVLESGDGKEEDQDALMERTALEVAGLEDALGRGRKSRLGGVKDRPPNPGQSPLARLQGSRHEGDALLDLGKEKIVAYDSPPQPQLGA</sequence>
<dbReference type="GO" id="GO:0003676">
    <property type="term" value="F:nucleic acid binding"/>
    <property type="evidence" value="ECO:0007669"/>
    <property type="project" value="InterPro"/>
</dbReference>
<keyword evidence="5" id="KW-1185">Reference proteome</keyword>
<feature type="compositionally biased region" description="Basic and acidic residues" evidence="3">
    <location>
        <begin position="503"/>
        <end position="519"/>
    </location>
</feature>
<keyword evidence="2" id="KW-0809">Transit peptide</keyword>
<evidence type="ECO:0000313" key="4">
    <source>
        <dbReference type="EMBL" id="CBN79829.1"/>
    </source>
</evidence>
<dbReference type="EMBL" id="FN649736">
    <property type="protein sequence ID" value="CBN79829.1"/>
    <property type="molecule type" value="Genomic_DNA"/>
</dbReference>
<dbReference type="AlphaFoldDB" id="D8LF09"/>
<accession>D8LF09</accession>
<dbReference type="EMBL" id="FN648000">
    <property type="protein sequence ID" value="CBN79829.1"/>
    <property type="molecule type" value="Genomic_DNA"/>
</dbReference>
<evidence type="ECO:0000256" key="3">
    <source>
        <dbReference type="SAM" id="MobiDB-lite"/>
    </source>
</evidence>
<proteinExistence type="inferred from homology"/>
<dbReference type="Gene3D" id="1.25.70.10">
    <property type="entry name" value="Transcription termination factor 3, mitochondrial"/>
    <property type="match status" value="2"/>
</dbReference>
<dbReference type="InParanoid" id="D8LF09"/>